<evidence type="ECO:0000256" key="10">
    <source>
        <dbReference type="ARBA" id="ARBA00023303"/>
    </source>
</evidence>
<comment type="subcellular location">
    <subcellularLocation>
        <location evidence="1">Cell membrane</location>
        <topology evidence="1">Multi-pass membrane protein</topology>
    </subcellularLocation>
</comment>
<dbReference type="AlphaFoldDB" id="A0A941I7I6"/>
<evidence type="ECO:0000313" key="15">
    <source>
        <dbReference type="Proteomes" id="UP000675284"/>
    </source>
</evidence>
<comment type="caution">
    <text evidence="14">The sequence shown here is derived from an EMBL/GenBank/DDBJ whole genome shotgun (WGS) entry which is preliminary data.</text>
</comment>
<evidence type="ECO:0000256" key="5">
    <source>
        <dbReference type="ARBA" id="ARBA00022826"/>
    </source>
</evidence>
<keyword evidence="6" id="KW-0630">Potassium</keyword>
<evidence type="ECO:0000256" key="4">
    <source>
        <dbReference type="ARBA" id="ARBA00022692"/>
    </source>
</evidence>
<evidence type="ECO:0000256" key="3">
    <source>
        <dbReference type="ARBA" id="ARBA00022538"/>
    </source>
</evidence>
<protein>
    <submittedName>
        <fullName evidence="14">Potassium channel protein</fullName>
    </submittedName>
</protein>
<name>A0A941I7I6_9BACI</name>
<keyword evidence="2" id="KW-0813">Transport</keyword>
<organism evidence="14 15">
    <name type="scientific">Virgibacillus salarius</name>
    <dbReference type="NCBI Taxonomy" id="447199"/>
    <lineage>
        <taxon>Bacteria</taxon>
        <taxon>Bacillati</taxon>
        <taxon>Bacillota</taxon>
        <taxon>Bacilli</taxon>
        <taxon>Bacillales</taxon>
        <taxon>Bacillaceae</taxon>
        <taxon>Virgibacillus</taxon>
    </lineage>
</organism>
<evidence type="ECO:0000256" key="6">
    <source>
        <dbReference type="ARBA" id="ARBA00022958"/>
    </source>
</evidence>
<dbReference type="Proteomes" id="UP000675284">
    <property type="component" value="Unassembled WGS sequence"/>
</dbReference>
<feature type="transmembrane region" description="Helical" evidence="12">
    <location>
        <begin position="15"/>
        <end position="37"/>
    </location>
</feature>
<dbReference type="GO" id="GO:0005886">
    <property type="term" value="C:plasma membrane"/>
    <property type="evidence" value="ECO:0007669"/>
    <property type="project" value="UniProtKB-SubCell"/>
</dbReference>
<dbReference type="InterPro" id="IPR013099">
    <property type="entry name" value="K_chnl_dom"/>
</dbReference>
<dbReference type="PANTHER" id="PTHR10027:SF10">
    <property type="entry name" value="SLOWPOKE 2, ISOFORM D"/>
    <property type="match status" value="1"/>
</dbReference>
<evidence type="ECO:0000256" key="8">
    <source>
        <dbReference type="ARBA" id="ARBA00023065"/>
    </source>
</evidence>
<keyword evidence="9 12" id="KW-0472">Membrane</keyword>
<evidence type="ECO:0000256" key="1">
    <source>
        <dbReference type="ARBA" id="ARBA00004651"/>
    </source>
</evidence>
<evidence type="ECO:0000256" key="11">
    <source>
        <dbReference type="ARBA" id="ARBA00034430"/>
    </source>
</evidence>
<dbReference type="Pfam" id="PF02254">
    <property type="entry name" value="TrkA_N"/>
    <property type="match status" value="1"/>
</dbReference>
<dbReference type="PANTHER" id="PTHR10027">
    <property type="entry name" value="CALCIUM-ACTIVATED POTASSIUM CHANNEL ALPHA CHAIN"/>
    <property type="match status" value="1"/>
</dbReference>
<dbReference type="GO" id="GO:0005267">
    <property type="term" value="F:potassium channel activity"/>
    <property type="evidence" value="ECO:0007669"/>
    <property type="project" value="UniProtKB-KW"/>
</dbReference>
<evidence type="ECO:0000256" key="7">
    <source>
        <dbReference type="ARBA" id="ARBA00022989"/>
    </source>
</evidence>
<gene>
    <name evidence="14" type="ORF">KCX74_00680</name>
</gene>
<reference evidence="14" key="1">
    <citation type="submission" date="2021-04" db="EMBL/GenBank/DDBJ databases">
        <title>Isolation and polyphasic classification of algal microorganism.</title>
        <authorList>
            <person name="Wang S."/>
        </authorList>
    </citation>
    <scope>NUCLEOTIDE SEQUENCE</scope>
    <source>
        <strain evidence="14">720a</strain>
    </source>
</reference>
<keyword evidence="3" id="KW-0633">Potassium transport</keyword>
<evidence type="ECO:0000256" key="12">
    <source>
        <dbReference type="SAM" id="Phobius"/>
    </source>
</evidence>
<keyword evidence="8" id="KW-0406">Ion transport</keyword>
<dbReference type="PROSITE" id="PS51201">
    <property type="entry name" value="RCK_N"/>
    <property type="match status" value="1"/>
</dbReference>
<sequence length="334" mass="37586">MSIRIFKQIYFRLPIFIRLLVVIFLLMFLFGGLIHIVEPTQFPSIFDGVWWAFVTGATVGYGDFVPLTATGKIVAICLILTGGGLIAFYITSLSAATIQHEKDLAQGKLPFKGSNHLILIGWNERTRQLIEIISTSSVHIRMVLIDTTLDHVSFPDYPVHFIQGDPSEDRILEKANIKLAERVLITADITKKERDADNHSILTAVAIRGNNAKIPIIVEILSSIQIDNAHRAGATTILRSNDFTSALFYHELSRETKARPFEDIYHILTTQQFHHATLPEELENVSFGEAAAIHRKSQQILLGIIRNSTYYINPTSKFILKKDDVLIGLIPWND</sequence>
<keyword evidence="7 12" id="KW-1133">Transmembrane helix</keyword>
<dbReference type="RefSeq" id="WP_121605567.1">
    <property type="nucleotide sequence ID" value="NZ_BAAACY010000078.1"/>
</dbReference>
<evidence type="ECO:0000256" key="2">
    <source>
        <dbReference type="ARBA" id="ARBA00022448"/>
    </source>
</evidence>
<proteinExistence type="predicted"/>
<evidence type="ECO:0000313" key="14">
    <source>
        <dbReference type="EMBL" id="MBR7794554.1"/>
    </source>
</evidence>
<feature type="transmembrane region" description="Helical" evidence="12">
    <location>
        <begin position="49"/>
        <end position="66"/>
    </location>
</feature>
<dbReference type="SUPFAM" id="SSF51735">
    <property type="entry name" value="NAD(P)-binding Rossmann-fold domains"/>
    <property type="match status" value="1"/>
</dbReference>
<evidence type="ECO:0000259" key="13">
    <source>
        <dbReference type="PROSITE" id="PS51201"/>
    </source>
</evidence>
<dbReference type="InterPro" id="IPR047871">
    <property type="entry name" value="K_chnl_Slo-like"/>
</dbReference>
<keyword evidence="5" id="KW-0631">Potassium channel</keyword>
<keyword evidence="15" id="KW-1185">Reference proteome</keyword>
<dbReference type="EMBL" id="JAGSOT010000001">
    <property type="protein sequence ID" value="MBR7794554.1"/>
    <property type="molecule type" value="Genomic_DNA"/>
</dbReference>
<feature type="transmembrane region" description="Helical" evidence="12">
    <location>
        <begin position="73"/>
        <end position="90"/>
    </location>
</feature>
<dbReference type="InterPro" id="IPR003148">
    <property type="entry name" value="RCK_N"/>
</dbReference>
<evidence type="ECO:0000256" key="9">
    <source>
        <dbReference type="ARBA" id="ARBA00023136"/>
    </source>
</evidence>
<comment type="catalytic activity">
    <reaction evidence="11">
        <text>K(+)(in) = K(+)(out)</text>
        <dbReference type="Rhea" id="RHEA:29463"/>
        <dbReference type="ChEBI" id="CHEBI:29103"/>
    </reaction>
</comment>
<feature type="domain" description="RCK N-terminal" evidence="13">
    <location>
        <begin position="114"/>
        <end position="239"/>
    </location>
</feature>
<dbReference type="Gene3D" id="1.10.287.70">
    <property type="match status" value="1"/>
</dbReference>
<accession>A0A941I7I6</accession>
<keyword evidence="4 12" id="KW-0812">Transmembrane</keyword>
<keyword evidence="10 14" id="KW-0407">Ion channel</keyword>
<dbReference type="InterPro" id="IPR036291">
    <property type="entry name" value="NAD(P)-bd_dom_sf"/>
</dbReference>
<dbReference type="Pfam" id="PF07885">
    <property type="entry name" value="Ion_trans_2"/>
    <property type="match status" value="1"/>
</dbReference>
<dbReference type="Gene3D" id="3.40.50.720">
    <property type="entry name" value="NAD(P)-binding Rossmann-like Domain"/>
    <property type="match status" value="1"/>
</dbReference>
<dbReference type="SUPFAM" id="SSF81324">
    <property type="entry name" value="Voltage-gated potassium channels"/>
    <property type="match status" value="1"/>
</dbReference>